<dbReference type="AlphaFoldDB" id="A0AA40CSW9"/>
<proteinExistence type="predicted"/>
<sequence>MADAQHTDGWRSWFATEEAKPTKTRLQTIEQIKPPDIAGLGQNTIRELASIKTSGKHQLTEANLSDYLGSLTLEDLQGHVAAEAKLLGDAHAEWDQKRNVGWRGVRTSAQEFTVTFDRFLSSFSGIVEVARMADDCYGGAATRIMSLFYAVVKIKADNDEAILLAMRTIADRLPDARIYEQVYADNTLAMMLAEAYRGVLIFAKKATAYFQGRGISRTLKSIKNPVKFPDMSESLVQNFTAIRIRAEALLSQRVAYLAVQNIELLSQVKLLTDGQNNDRVRRLQKLLERHPSHSKEARDGHLDEYRRFLPPVAEKPSRRLRQLSLQDLQGLPQYQTWTAMRSSMLFLHGCNHEFEHMPQSWLSFAVVDLITQLQQDTGAETLVAYEMCSPEKTTRDLAKSLISQLLDLRPAVLSEAEDQREIELRISRNQDSQLAGKPEHEPLGDYAWVLRRIIDRCDLPVYLVLNRPEVCQGDELWDFIKHLLELIRDAKNPVKVLIVVKSEEWSIKERLQDLDKRVLDANELVVLRQDQTRVYEGRY</sequence>
<keyword evidence="3" id="KW-1185">Reference proteome</keyword>
<dbReference type="InterPro" id="IPR056125">
    <property type="entry name" value="DUF7708"/>
</dbReference>
<reference evidence="2" key="1">
    <citation type="submission" date="2023-06" db="EMBL/GenBank/DDBJ databases">
        <title>Genome-scale phylogeny and comparative genomics of the fungal order Sordariales.</title>
        <authorList>
            <consortium name="Lawrence Berkeley National Laboratory"/>
            <person name="Hensen N."/>
            <person name="Bonometti L."/>
            <person name="Westerberg I."/>
            <person name="Brannstrom I.O."/>
            <person name="Guillou S."/>
            <person name="Cros-Aarteil S."/>
            <person name="Calhoun S."/>
            <person name="Haridas S."/>
            <person name="Kuo A."/>
            <person name="Mondo S."/>
            <person name="Pangilinan J."/>
            <person name="Riley R."/>
            <person name="Labutti K."/>
            <person name="Andreopoulos B."/>
            <person name="Lipzen A."/>
            <person name="Chen C."/>
            <person name="Yanf M."/>
            <person name="Daum C."/>
            <person name="Ng V."/>
            <person name="Clum A."/>
            <person name="Steindorff A."/>
            <person name="Ohm R."/>
            <person name="Martin F."/>
            <person name="Silar P."/>
            <person name="Natvig D."/>
            <person name="Lalanne C."/>
            <person name="Gautier V."/>
            <person name="Ament-Velasquez S.L."/>
            <person name="Kruys A."/>
            <person name="Hutchinson M.I."/>
            <person name="Powell A.J."/>
            <person name="Barry K."/>
            <person name="Miller A.N."/>
            <person name="Grigoriev I.V."/>
            <person name="Debuchy R."/>
            <person name="Gladieux P."/>
            <person name="Thoren M.H."/>
            <person name="Johannesson H."/>
        </authorList>
    </citation>
    <scope>NUCLEOTIDE SEQUENCE</scope>
    <source>
        <strain evidence="2">SMH2532-1</strain>
    </source>
</reference>
<organism evidence="2 3">
    <name type="scientific">Cercophora newfieldiana</name>
    <dbReference type="NCBI Taxonomy" id="92897"/>
    <lineage>
        <taxon>Eukaryota</taxon>
        <taxon>Fungi</taxon>
        <taxon>Dikarya</taxon>
        <taxon>Ascomycota</taxon>
        <taxon>Pezizomycotina</taxon>
        <taxon>Sordariomycetes</taxon>
        <taxon>Sordariomycetidae</taxon>
        <taxon>Sordariales</taxon>
        <taxon>Lasiosphaeriaceae</taxon>
        <taxon>Cercophora</taxon>
    </lineage>
</organism>
<feature type="domain" description="DUF7708" evidence="1">
    <location>
        <begin position="113"/>
        <end position="248"/>
    </location>
</feature>
<evidence type="ECO:0000313" key="2">
    <source>
        <dbReference type="EMBL" id="KAK0648188.1"/>
    </source>
</evidence>
<name>A0AA40CSW9_9PEZI</name>
<gene>
    <name evidence="2" type="ORF">B0T16DRAFT_388472</name>
</gene>
<evidence type="ECO:0000313" key="3">
    <source>
        <dbReference type="Proteomes" id="UP001174936"/>
    </source>
</evidence>
<protein>
    <recommendedName>
        <fullName evidence="1">DUF7708 domain-containing protein</fullName>
    </recommendedName>
</protein>
<evidence type="ECO:0000259" key="1">
    <source>
        <dbReference type="Pfam" id="PF24809"/>
    </source>
</evidence>
<accession>A0AA40CSW9</accession>
<dbReference type="Proteomes" id="UP001174936">
    <property type="component" value="Unassembled WGS sequence"/>
</dbReference>
<dbReference type="Pfam" id="PF24809">
    <property type="entry name" value="DUF7708"/>
    <property type="match status" value="1"/>
</dbReference>
<dbReference type="EMBL" id="JAULSV010000003">
    <property type="protein sequence ID" value="KAK0648188.1"/>
    <property type="molecule type" value="Genomic_DNA"/>
</dbReference>
<comment type="caution">
    <text evidence="2">The sequence shown here is derived from an EMBL/GenBank/DDBJ whole genome shotgun (WGS) entry which is preliminary data.</text>
</comment>